<proteinExistence type="predicted"/>
<accession>A0ABV2ZBZ0</accession>
<dbReference type="RefSeq" id="WP_361701198.1">
    <property type="nucleotide sequence ID" value="NZ_JBEZVE010000003.1"/>
</dbReference>
<evidence type="ECO:0000313" key="2">
    <source>
        <dbReference type="EMBL" id="MEU3780059.1"/>
    </source>
</evidence>
<feature type="transmembrane region" description="Helical" evidence="1">
    <location>
        <begin position="442"/>
        <end position="459"/>
    </location>
</feature>
<feature type="transmembrane region" description="Helical" evidence="1">
    <location>
        <begin position="562"/>
        <end position="581"/>
    </location>
</feature>
<name>A0ABV2ZBZ0_9ACTN</name>
<feature type="transmembrane region" description="Helical" evidence="1">
    <location>
        <begin position="97"/>
        <end position="115"/>
    </location>
</feature>
<protein>
    <recommendedName>
        <fullName evidence="4">PH domain-containing protein</fullName>
    </recommendedName>
</protein>
<keyword evidence="3" id="KW-1185">Reference proteome</keyword>
<organism evidence="2 3">
    <name type="scientific">Streptomyces sp. 900129855</name>
    <dbReference type="NCBI Taxonomy" id="3155129"/>
    <lineage>
        <taxon>Bacteria</taxon>
        <taxon>Bacillati</taxon>
        <taxon>Actinomycetota</taxon>
        <taxon>Actinomycetes</taxon>
        <taxon>Kitasatosporales</taxon>
        <taxon>Streptomycetaceae</taxon>
        <taxon>Streptomyces</taxon>
    </lineage>
</organism>
<evidence type="ECO:0000313" key="3">
    <source>
        <dbReference type="Proteomes" id="UP001550739"/>
    </source>
</evidence>
<evidence type="ECO:0000256" key="1">
    <source>
        <dbReference type="SAM" id="Phobius"/>
    </source>
</evidence>
<gene>
    <name evidence="2" type="ORF">AB0E89_05615</name>
</gene>
<feature type="transmembrane region" description="Helical" evidence="1">
    <location>
        <begin position="420"/>
        <end position="436"/>
    </location>
</feature>
<evidence type="ECO:0008006" key="4">
    <source>
        <dbReference type="Google" id="ProtNLM"/>
    </source>
</evidence>
<feature type="transmembrane region" description="Helical" evidence="1">
    <location>
        <begin position="205"/>
        <end position="223"/>
    </location>
</feature>
<keyword evidence="1" id="KW-1133">Transmembrane helix</keyword>
<reference evidence="2 3" key="1">
    <citation type="submission" date="2024-06" db="EMBL/GenBank/DDBJ databases">
        <title>The Natural Products Discovery Center: Release of the First 8490 Sequenced Strains for Exploring Actinobacteria Biosynthetic Diversity.</title>
        <authorList>
            <person name="Kalkreuter E."/>
            <person name="Kautsar S.A."/>
            <person name="Yang D."/>
            <person name="Bader C.D."/>
            <person name="Teijaro C.N."/>
            <person name="Fluegel L."/>
            <person name="Davis C.M."/>
            <person name="Simpson J.R."/>
            <person name="Lauterbach L."/>
            <person name="Steele A.D."/>
            <person name="Gui C."/>
            <person name="Meng S."/>
            <person name="Li G."/>
            <person name="Viehrig K."/>
            <person name="Ye F."/>
            <person name="Su P."/>
            <person name="Kiefer A.F."/>
            <person name="Nichols A."/>
            <person name="Cepeda A.J."/>
            <person name="Yan W."/>
            <person name="Fan B."/>
            <person name="Jiang Y."/>
            <person name="Adhikari A."/>
            <person name="Zheng C.-J."/>
            <person name="Schuster L."/>
            <person name="Cowan T.M."/>
            <person name="Smanski M.J."/>
            <person name="Chevrette M.G."/>
            <person name="De Carvalho L.P.S."/>
            <person name="Shen B."/>
        </authorList>
    </citation>
    <scope>NUCLEOTIDE SEQUENCE [LARGE SCALE GENOMIC DNA]</scope>
    <source>
        <strain evidence="2 3">NPDC033843</strain>
    </source>
</reference>
<sequence length="582" mass="61974">MSSRSGEVLPGGVLRLPAGSAAPDGCVAWDGEAARHWTRALPPRWIPVRARASVFVALPVAAVAGAGLLGEQGALPGWGAALVTLHLVWLVLRPEAAVVLAPVAVVVMLVAGDELSPAVRLGYVAGLAGVWAAVCLRLAARRRQRAAGLAAAGGVTAGAPEGMGERSPRGTFLMWSGLGTVAAGGVLHATVGLWDGAGDRQGVPAAGWCLAGVGLTMLLSAALGRRRAADLRRAPVPVLRVLVRENADAETEVFAADDLAARRPLFTVSTAALGRAPGAGKGEGEGGGGGGDVDVDFDVDGGDEDDAELRELIERVDAERVGPLREAMLYGAPYDGAEVVFLAAAAKAGRRPVVETSLGPVRPMTEASFRRWARGERAKAAREARLEERHRAAAAFAAAVVADRGGLETAVRVRRWRAGWADWFAVVLVVLFLAFYWDAAGWWRDVFGLCLTLVAALMGPRRLLWRITADRAGLWFNELRGTGHLAWEDIRAVECEGVRLRIRGRQASFEEWRVASPRWRWLERRLGVLHPYERTAAEITAMWRDPAVRPVGEADERQRGRALWPLGVVIGALGVAAVFLLP</sequence>
<comment type="caution">
    <text evidence="2">The sequence shown here is derived from an EMBL/GenBank/DDBJ whole genome shotgun (WGS) entry which is preliminary data.</text>
</comment>
<feature type="transmembrane region" description="Helical" evidence="1">
    <location>
        <begin position="121"/>
        <end position="140"/>
    </location>
</feature>
<keyword evidence="1" id="KW-0812">Transmembrane</keyword>
<keyword evidence="1" id="KW-0472">Membrane</keyword>
<feature type="transmembrane region" description="Helical" evidence="1">
    <location>
        <begin position="172"/>
        <end position="193"/>
    </location>
</feature>
<dbReference type="EMBL" id="JBEZVE010000003">
    <property type="protein sequence ID" value="MEU3780059.1"/>
    <property type="molecule type" value="Genomic_DNA"/>
</dbReference>
<dbReference type="Proteomes" id="UP001550739">
    <property type="component" value="Unassembled WGS sequence"/>
</dbReference>